<dbReference type="Gene3D" id="3.30.420.40">
    <property type="match status" value="2"/>
</dbReference>
<dbReference type="InterPro" id="IPR000600">
    <property type="entry name" value="ROK"/>
</dbReference>
<dbReference type="PANTHER" id="PTHR18964:SF169">
    <property type="entry name" value="N-ACETYLMANNOSAMINE KINASE"/>
    <property type="match status" value="1"/>
</dbReference>
<dbReference type="InterPro" id="IPR043129">
    <property type="entry name" value="ATPase_NBD"/>
</dbReference>
<keyword evidence="3" id="KW-1185">Reference proteome</keyword>
<dbReference type="Gene3D" id="1.10.10.10">
    <property type="entry name" value="Winged helix-like DNA-binding domain superfamily/Winged helix DNA-binding domain"/>
    <property type="match status" value="1"/>
</dbReference>
<reference evidence="2" key="1">
    <citation type="submission" date="2021-01" db="EMBL/GenBank/DDBJ databases">
        <title>Whole genome shotgun sequence of Actinocatenispora rupis NBRC 107355.</title>
        <authorList>
            <person name="Komaki H."/>
            <person name="Tamura T."/>
        </authorList>
    </citation>
    <scope>NUCLEOTIDE SEQUENCE</scope>
    <source>
        <strain evidence="2">NBRC 107355</strain>
    </source>
</reference>
<dbReference type="Proteomes" id="UP000612808">
    <property type="component" value="Unassembled WGS sequence"/>
</dbReference>
<proteinExistence type="inferred from homology"/>
<dbReference type="EMBL" id="BOMB01000040">
    <property type="protein sequence ID" value="GID15210.1"/>
    <property type="molecule type" value="Genomic_DNA"/>
</dbReference>
<name>A0A8J3J5P3_9ACTN</name>
<evidence type="ECO:0000313" key="3">
    <source>
        <dbReference type="Proteomes" id="UP000612808"/>
    </source>
</evidence>
<dbReference type="SUPFAM" id="SSF53067">
    <property type="entry name" value="Actin-like ATPase domain"/>
    <property type="match status" value="1"/>
</dbReference>
<gene>
    <name evidence="2" type="ORF">Aru02nite_60990</name>
</gene>
<dbReference type="Pfam" id="PF00480">
    <property type="entry name" value="ROK"/>
    <property type="match status" value="1"/>
</dbReference>
<evidence type="ECO:0008006" key="4">
    <source>
        <dbReference type="Google" id="ProtNLM"/>
    </source>
</evidence>
<dbReference type="AlphaFoldDB" id="A0A8J3J5P3"/>
<protein>
    <recommendedName>
        <fullName evidence="4">Sugar kinase of the NBD/HSP70 family, may contain an N-terminal HTH domain</fullName>
    </recommendedName>
</protein>
<dbReference type="Pfam" id="PF12840">
    <property type="entry name" value="HTH_20"/>
    <property type="match status" value="1"/>
</dbReference>
<evidence type="ECO:0000256" key="1">
    <source>
        <dbReference type="ARBA" id="ARBA00006479"/>
    </source>
</evidence>
<comment type="caution">
    <text evidence="2">The sequence shown here is derived from an EMBL/GenBank/DDBJ whole genome shotgun (WGS) entry which is preliminary data.</text>
</comment>
<evidence type="ECO:0000313" key="2">
    <source>
        <dbReference type="EMBL" id="GID15210.1"/>
    </source>
</evidence>
<dbReference type="InterPro" id="IPR036388">
    <property type="entry name" value="WH-like_DNA-bd_sf"/>
</dbReference>
<dbReference type="SUPFAM" id="SSF46785">
    <property type="entry name" value="Winged helix' DNA-binding domain"/>
    <property type="match status" value="1"/>
</dbReference>
<comment type="similarity">
    <text evidence="1">Belongs to the ROK (NagC/XylR) family.</text>
</comment>
<dbReference type="InterPro" id="IPR036390">
    <property type="entry name" value="WH_DNA-bd_sf"/>
</dbReference>
<dbReference type="PANTHER" id="PTHR18964">
    <property type="entry name" value="ROK (REPRESSOR, ORF, KINASE) FAMILY"/>
    <property type="match status" value="1"/>
</dbReference>
<sequence>MSGPTLISPASLGVVNRMRVLAALHASGPQSRAELARTFGVSRATVGTILQPLLDSGVLVEAEPAVASRGGKPPRPVWFSASARSIGAVEILPGRVIAALVSLTGEVRRRAERPFPLRTKAVDGFRDAVRESCAEAFGAVGVIGVGVAGAGLVEPDDGRIVEWHAAPSLAGFPVAEAIHAVTDAPVYLEHHARVQALGDRWFGAGRGLDTFASATTGESVGVGIVHRGEVLSAPGAASGAHITVVAGGDRCDCGRRGCWKTIATTAWLRHRAAELGLPNARRVTLARLVASTEPAAATLADEYARNLAVGLGTVQQLLAPGVFIVHGEAVTGGRRFLDRLTRYVRAGSPQRRGEHRPTVVAADPGQDTALLGCAGLVLSRGLAALR</sequence>
<organism evidence="2 3">
    <name type="scientific">Actinocatenispora rupis</name>
    <dbReference type="NCBI Taxonomy" id="519421"/>
    <lineage>
        <taxon>Bacteria</taxon>
        <taxon>Bacillati</taxon>
        <taxon>Actinomycetota</taxon>
        <taxon>Actinomycetes</taxon>
        <taxon>Micromonosporales</taxon>
        <taxon>Micromonosporaceae</taxon>
        <taxon>Actinocatenispora</taxon>
    </lineage>
</organism>
<accession>A0A8J3J5P3</accession>
<dbReference type="RefSeq" id="WP_203663412.1">
    <property type="nucleotide sequence ID" value="NZ_BAAAZM010000005.1"/>
</dbReference>